<dbReference type="InterPro" id="IPR044832">
    <property type="entry name" value="NRP-like"/>
</dbReference>
<dbReference type="AlphaFoldDB" id="S8CH38"/>
<gene>
    <name evidence="2" type="ORF">M569_10954</name>
</gene>
<reference evidence="2 3" key="1">
    <citation type="journal article" date="2013" name="BMC Genomics">
        <title>The miniature genome of a carnivorous plant Genlisea aurea contains a low number of genes and short non-coding sequences.</title>
        <authorList>
            <person name="Leushkin E.V."/>
            <person name="Sutormin R.A."/>
            <person name="Nabieva E.R."/>
            <person name="Penin A.A."/>
            <person name="Kondrashov A.S."/>
            <person name="Logacheva M.D."/>
        </authorList>
    </citation>
    <scope>NUCLEOTIDE SEQUENCE [LARGE SCALE GENOMIC DNA]</scope>
</reference>
<comment type="caution">
    <text evidence="2">The sequence shown here is derived from an EMBL/GenBank/DDBJ whole genome shotgun (WGS) entry which is preliminary data.</text>
</comment>
<dbReference type="Proteomes" id="UP000015453">
    <property type="component" value="Unassembled WGS sequence"/>
</dbReference>
<feature type="non-terminal residue" evidence="2">
    <location>
        <position position="1"/>
    </location>
</feature>
<dbReference type="EMBL" id="AUSU01005217">
    <property type="protein sequence ID" value="EPS63831.1"/>
    <property type="molecule type" value="Genomic_DNA"/>
</dbReference>
<keyword evidence="3" id="KW-1185">Reference proteome</keyword>
<dbReference type="InterPro" id="IPR013989">
    <property type="entry name" value="Dev_and_cell_death_domain"/>
</dbReference>
<evidence type="ECO:0000313" key="2">
    <source>
        <dbReference type="EMBL" id="EPS63831.1"/>
    </source>
</evidence>
<protein>
    <recommendedName>
        <fullName evidence="1">DCD domain-containing protein</fullName>
    </recommendedName>
</protein>
<feature type="domain" description="DCD" evidence="1">
    <location>
        <begin position="6"/>
        <end position="66"/>
    </location>
</feature>
<sequence length="66" mass="7455">RNLGRSELGGVIFGCTARTMRECLTKQLFGLPAPHFVYVQHIGEGMPLFLFNYSQRKLYGIYEAAS</sequence>
<dbReference type="SMART" id="SM00767">
    <property type="entry name" value="DCD"/>
    <property type="match status" value="1"/>
</dbReference>
<proteinExistence type="predicted"/>
<dbReference type="PANTHER" id="PTHR46034:SF7">
    <property type="entry name" value="INFLUENZA VIRUS NS1A-BINDING PROTEIN"/>
    <property type="match status" value="1"/>
</dbReference>
<dbReference type="PANTHER" id="PTHR46034">
    <property type="match status" value="1"/>
</dbReference>
<accession>S8CH38</accession>
<dbReference type="Pfam" id="PF10539">
    <property type="entry name" value="Dev_Cell_Death"/>
    <property type="match status" value="1"/>
</dbReference>
<dbReference type="GO" id="GO:0034976">
    <property type="term" value="P:response to endoplasmic reticulum stress"/>
    <property type="evidence" value="ECO:0007669"/>
    <property type="project" value="InterPro"/>
</dbReference>
<organism evidence="2 3">
    <name type="scientific">Genlisea aurea</name>
    <dbReference type="NCBI Taxonomy" id="192259"/>
    <lineage>
        <taxon>Eukaryota</taxon>
        <taxon>Viridiplantae</taxon>
        <taxon>Streptophyta</taxon>
        <taxon>Embryophyta</taxon>
        <taxon>Tracheophyta</taxon>
        <taxon>Spermatophyta</taxon>
        <taxon>Magnoliopsida</taxon>
        <taxon>eudicotyledons</taxon>
        <taxon>Gunneridae</taxon>
        <taxon>Pentapetalae</taxon>
        <taxon>asterids</taxon>
        <taxon>lamiids</taxon>
        <taxon>Lamiales</taxon>
        <taxon>Lentibulariaceae</taxon>
        <taxon>Genlisea</taxon>
    </lineage>
</organism>
<dbReference type="PROSITE" id="PS51222">
    <property type="entry name" value="DCD"/>
    <property type="match status" value="1"/>
</dbReference>
<evidence type="ECO:0000313" key="3">
    <source>
        <dbReference type="Proteomes" id="UP000015453"/>
    </source>
</evidence>
<dbReference type="OrthoDB" id="45365at2759"/>
<name>S8CH38_9LAMI</name>
<feature type="non-terminal residue" evidence="2">
    <location>
        <position position="66"/>
    </location>
</feature>
<evidence type="ECO:0000259" key="1">
    <source>
        <dbReference type="PROSITE" id="PS51222"/>
    </source>
</evidence>